<evidence type="ECO:0000256" key="5">
    <source>
        <dbReference type="ARBA" id="ARBA00023004"/>
    </source>
</evidence>
<evidence type="ECO:0000256" key="4">
    <source>
        <dbReference type="ARBA" id="ARBA00022723"/>
    </source>
</evidence>
<dbReference type="Proteomes" id="UP000030652">
    <property type="component" value="Unassembled WGS sequence"/>
</dbReference>
<accession>A0A0B0EGJ2</accession>
<dbReference type="SUPFAM" id="SSF102114">
    <property type="entry name" value="Radical SAM enzymes"/>
    <property type="match status" value="1"/>
</dbReference>
<dbReference type="InterPro" id="IPR010722">
    <property type="entry name" value="BATS_dom"/>
</dbReference>
<evidence type="ECO:0000256" key="2">
    <source>
        <dbReference type="ARBA" id="ARBA00022485"/>
    </source>
</evidence>
<keyword evidence="6" id="KW-0411">Iron-sulfur</keyword>
<feature type="domain" description="Radical SAM core" evidence="7">
    <location>
        <begin position="72"/>
        <end position="302"/>
    </location>
</feature>
<dbReference type="Pfam" id="PF06968">
    <property type="entry name" value="BATS"/>
    <property type="match status" value="1"/>
</dbReference>
<dbReference type="GO" id="GO:0044272">
    <property type="term" value="P:sulfur compound biosynthetic process"/>
    <property type="evidence" value="ECO:0007669"/>
    <property type="project" value="UniProtKB-ARBA"/>
</dbReference>
<dbReference type="PROSITE" id="PS51918">
    <property type="entry name" value="RADICAL_SAM"/>
    <property type="match status" value="1"/>
</dbReference>
<comment type="caution">
    <text evidence="8">The sequence shown here is derived from an EMBL/GenBank/DDBJ whole genome shotgun (WGS) entry which is preliminary data.</text>
</comment>
<dbReference type="GO" id="GO:0042364">
    <property type="term" value="P:water-soluble vitamin biosynthetic process"/>
    <property type="evidence" value="ECO:0007669"/>
    <property type="project" value="UniProtKB-ARBA"/>
</dbReference>
<dbReference type="SFLD" id="SFLDG01060">
    <property type="entry name" value="BATS_domain_containing"/>
    <property type="match status" value="1"/>
</dbReference>
<comment type="cofactor">
    <cofactor evidence="1">
        <name>[4Fe-4S] cluster</name>
        <dbReference type="ChEBI" id="CHEBI:49883"/>
    </cofactor>
</comment>
<dbReference type="GO" id="GO:0003824">
    <property type="term" value="F:catalytic activity"/>
    <property type="evidence" value="ECO:0007669"/>
    <property type="project" value="InterPro"/>
</dbReference>
<evidence type="ECO:0000313" key="8">
    <source>
        <dbReference type="EMBL" id="KHE92202.1"/>
    </source>
</evidence>
<dbReference type="Gene3D" id="3.20.20.70">
    <property type="entry name" value="Aldolase class I"/>
    <property type="match status" value="1"/>
</dbReference>
<dbReference type="InterPro" id="IPR034428">
    <property type="entry name" value="ThiH/NoCL/HydG-like"/>
</dbReference>
<keyword evidence="4" id="KW-0479">Metal-binding</keyword>
<evidence type="ECO:0000256" key="1">
    <source>
        <dbReference type="ARBA" id="ARBA00001966"/>
    </source>
</evidence>
<reference evidence="8 9" key="1">
    <citation type="submission" date="2014-10" db="EMBL/GenBank/DDBJ databases">
        <title>Draft genome of anammox bacterium scalindua brodae, obtained using differential coverage binning of sequence data from two enrichment reactors.</title>
        <authorList>
            <person name="Speth D.R."/>
            <person name="Russ L."/>
            <person name="Kartal B."/>
            <person name="Op den Camp H.J."/>
            <person name="Dutilh B.E."/>
            <person name="Jetten M.S."/>
        </authorList>
    </citation>
    <scope>NUCLEOTIDE SEQUENCE [LARGE SCALE GENOMIC DNA]</scope>
    <source>
        <strain evidence="8">RU1</strain>
    </source>
</reference>
<dbReference type="SFLD" id="SFLDG01081">
    <property type="entry name" value="cleavage_of_the_Ca-Cb_bond_in"/>
    <property type="match status" value="1"/>
</dbReference>
<dbReference type="InterPro" id="IPR058240">
    <property type="entry name" value="rSAM_sf"/>
</dbReference>
<keyword evidence="3" id="KW-0949">S-adenosyl-L-methionine</keyword>
<dbReference type="InterPro" id="IPR007197">
    <property type="entry name" value="rSAM"/>
</dbReference>
<dbReference type="AlphaFoldDB" id="A0A0B0EGJ2"/>
<dbReference type="GO" id="GO:0046872">
    <property type="term" value="F:metal ion binding"/>
    <property type="evidence" value="ECO:0007669"/>
    <property type="project" value="UniProtKB-KW"/>
</dbReference>
<dbReference type="CDD" id="cd01335">
    <property type="entry name" value="Radical_SAM"/>
    <property type="match status" value="1"/>
</dbReference>
<dbReference type="eggNOG" id="COG0502">
    <property type="taxonomic scope" value="Bacteria"/>
</dbReference>
<proteinExistence type="predicted"/>
<evidence type="ECO:0000313" key="9">
    <source>
        <dbReference type="Proteomes" id="UP000030652"/>
    </source>
</evidence>
<protein>
    <submittedName>
        <fullName evidence="8">Strongly similair to thiamine biosynthesis enzyme ThiH</fullName>
    </submittedName>
</protein>
<dbReference type="SMART" id="SM00876">
    <property type="entry name" value="BATS"/>
    <property type="match status" value="1"/>
</dbReference>
<name>A0A0B0EGJ2_9BACT</name>
<evidence type="ECO:0000256" key="3">
    <source>
        <dbReference type="ARBA" id="ARBA00022691"/>
    </source>
</evidence>
<dbReference type="Pfam" id="PF04055">
    <property type="entry name" value="Radical_SAM"/>
    <property type="match status" value="1"/>
</dbReference>
<dbReference type="PATRIC" id="fig|237368.3.peg.2223"/>
<sequence>MKNFINEDKIFNILEETETPSRQRIETIISKSLTLKGLDPEEAAVLLNCEEEVVLNRIFEAAKQIKETIYGNRLVLFAPLYLSNRCVNNCLYCGFRKENLNTGTRLLDTNEIRDETRAMISQGHKRLLIVSAENPAVNIDYLEKAIKTVYDTKEGNGDIRRVNINVAPMGMESFKRLKDTGIGTYQLFQETYHRETYNQQHTSGPKSDYLKRLYACDIAQSAGIDDVGIGALFGLYDYKFEVLALLFHTMHLEEVFGVGPHTISVPRLEPAQGSNIASNPPYPVSDTDLKKVISVLRLAVPYTGIILSTRENAVLRNELIYLGVSQISAGSKTLPGSYSNDKNEQGQFSVSDERSLSEVIKDMTDRGFIPSFCTSCYRTGRTGEDFMNLAKPGDIKNFCQPNALLTFEEYLLDYNPELAGKTKALIASEISKISDPEVRQMTSGKMNSLSSGKRDLYF</sequence>
<dbReference type="NCBIfam" id="TIGR03955">
    <property type="entry name" value="rSAM_HydG"/>
    <property type="match status" value="1"/>
</dbReference>
<organism evidence="8 9">
    <name type="scientific">Candidatus Scalindua brodae</name>
    <dbReference type="NCBI Taxonomy" id="237368"/>
    <lineage>
        <taxon>Bacteria</taxon>
        <taxon>Pseudomonadati</taxon>
        <taxon>Planctomycetota</taxon>
        <taxon>Candidatus Brocadiia</taxon>
        <taxon>Candidatus Brocadiales</taxon>
        <taxon>Candidatus Scalinduaceae</taxon>
        <taxon>Candidatus Scalindua</taxon>
    </lineage>
</organism>
<dbReference type="GO" id="GO:0051539">
    <property type="term" value="F:4 iron, 4 sulfur cluster binding"/>
    <property type="evidence" value="ECO:0007669"/>
    <property type="project" value="UniProtKB-KW"/>
</dbReference>
<evidence type="ECO:0000256" key="6">
    <source>
        <dbReference type="ARBA" id="ARBA00023014"/>
    </source>
</evidence>
<dbReference type="EMBL" id="JRYO01000146">
    <property type="protein sequence ID" value="KHE92202.1"/>
    <property type="molecule type" value="Genomic_DNA"/>
</dbReference>
<evidence type="ECO:0000259" key="7">
    <source>
        <dbReference type="PROSITE" id="PS51918"/>
    </source>
</evidence>
<keyword evidence="5" id="KW-0408">Iron</keyword>
<dbReference type="PANTHER" id="PTHR43583">
    <property type="entry name" value="2-IMINOACETATE SYNTHASE"/>
    <property type="match status" value="1"/>
</dbReference>
<dbReference type="InterPro" id="IPR024007">
    <property type="entry name" value="FeFe-hyd_mat_HydG"/>
</dbReference>
<keyword evidence="2" id="KW-0004">4Fe-4S</keyword>
<gene>
    <name evidence="8" type="primary">thiH_1</name>
    <name evidence="8" type="ORF">SCABRO_02057</name>
</gene>
<dbReference type="SFLD" id="SFLDS00029">
    <property type="entry name" value="Radical_SAM"/>
    <property type="match status" value="1"/>
</dbReference>
<dbReference type="PANTHER" id="PTHR43583:SF2">
    <property type="entry name" value="THIAZOLE BIOSYNTHESIS PROTEIN"/>
    <property type="match status" value="1"/>
</dbReference>
<dbReference type="SFLD" id="SFLDF00319">
    <property type="entry name" value="Fe_hydrogenase_maturase_(HydG"/>
    <property type="match status" value="1"/>
</dbReference>
<dbReference type="InterPro" id="IPR013785">
    <property type="entry name" value="Aldolase_TIM"/>
</dbReference>